<feature type="region of interest" description="Disordered" evidence="20">
    <location>
        <begin position="222"/>
        <end position="243"/>
    </location>
</feature>
<comment type="subcellular location">
    <subcellularLocation>
        <location evidence="3 19">Cytoplasm</location>
    </subcellularLocation>
</comment>
<keyword evidence="13 19" id="KW-0573">Peptidoglycan synthesis</keyword>
<dbReference type="Gene3D" id="3.90.78.10">
    <property type="entry name" value="UDP-N-acetylenolpyruvoylglucosamine reductase, C-terminal domain"/>
    <property type="match status" value="1"/>
</dbReference>
<evidence type="ECO:0000256" key="12">
    <source>
        <dbReference type="ARBA" id="ARBA00022960"/>
    </source>
</evidence>
<dbReference type="PANTHER" id="PTHR21071:SF4">
    <property type="entry name" value="UDP-N-ACETYLENOLPYRUVOYLGLUCOSAMINE REDUCTASE"/>
    <property type="match status" value="1"/>
</dbReference>
<dbReference type="GO" id="GO:0009252">
    <property type="term" value="P:peptidoglycan biosynthetic process"/>
    <property type="evidence" value="ECO:0007669"/>
    <property type="project" value="UniProtKB-UniRule"/>
</dbReference>
<dbReference type="Pfam" id="PF01565">
    <property type="entry name" value="FAD_binding_4"/>
    <property type="match status" value="1"/>
</dbReference>
<gene>
    <name evidence="19" type="primary">murB</name>
    <name evidence="22" type="ORF">DY926_04795</name>
</gene>
<dbReference type="NCBIfam" id="TIGR00179">
    <property type="entry name" value="murB"/>
    <property type="match status" value="1"/>
</dbReference>
<evidence type="ECO:0000256" key="10">
    <source>
        <dbReference type="ARBA" id="ARBA00022827"/>
    </source>
</evidence>
<keyword evidence="9 19" id="KW-0285">Flavoprotein</keyword>
<dbReference type="EMBL" id="QUWV01000039">
    <property type="protein sequence ID" value="RFD20617.1"/>
    <property type="molecule type" value="Genomic_DNA"/>
</dbReference>
<evidence type="ECO:0000256" key="20">
    <source>
        <dbReference type="SAM" id="MobiDB-lite"/>
    </source>
</evidence>
<evidence type="ECO:0000256" key="17">
    <source>
        <dbReference type="ARBA" id="ARBA00031026"/>
    </source>
</evidence>
<evidence type="ECO:0000256" key="7">
    <source>
        <dbReference type="ARBA" id="ARBA00022490"/>
    </source>
</evidence>
<dbReference type="GO" id="GO:0008360">
    <property type="term" value="P:regulation of cell shape"/>
    <property type="evidence" value="ECO:0007669"/>
    <property type="project" value="UniProtKB-KW"/>
</dbReference>
<evidence type="ECO:0000313" key="22">
    <source>
        <dbReference type="EMBL" id="RFD20617.1"/>
    </source>
</evidence>
<dbReference type="GO" id="GO:0071555">
    <property type="term" value="P:cell wall organization"/>
    <property type="evidence" value="ECO:0007669"/>
    <property type="project" value="UniProtKB-KW"/>
</dbReference>
<dbReference type="NCBIfam" id="NF010480">
    <property type="entry name" value="PRK13905.1"/>
    <property type="match status" value="1"/>
</dbReference>
<evidence type="ECO:0000256" key="5">
    <source>
        <dbReference type="ARBA" id="ARBA00012518"/>
    </source>
</evidence>
<dbReference type="InterPro" id="IPR036318">
    <property type="entry name" value="FAD-bd_PCMH-like_sf"/>
</dbReference>
<dbReference type="InterPro" id="IPR016169">
    <property type="entry name" value="FAD-bd_PCMH_sub2"/>
</dbReference>
<comment type="catalytic activity">
    <reaction evidence="18 19">
        <text>UDP-N-acetyl-alpha-D-muramate + NADP(+) = UDP-N-acetyl-3-O-(1-carboxyvinyl)-alpha-D-glucosamine + NADPH + H(+)</text>
        <dbReference type="Rhea" id="RHEA:12248"/>
        <dbReference type="ChEBI" id="CHEBI:15378"/>
        <dbReference type="ChEBI" id="CHEBI:57783"/>
        <dbReference type="ChEBI" id="CHEBI:58349"/>
        <dbReference type="ChEBI" id="CHEBI:68483"/>
        <dbReference type="ChEBI" id="CHEBI:70757"/>
        <dbReference type="EC" id="1.3.1.98"/>
    </reaction>
</comment>
<evidence type="ECO:0000256" key="16">
    <source>
        <dbReference type="ARBA" id="ARBA00023316"/>
    </source>
</evidence>
<evidence type="ECO:0000313" key="23">
    <source>
        <dbReference type="Proteomes" id="UP000262371"/>
    </source>
</evidence>
<dbReference type="InterPro" id="IPR011601">
    <property type="entry name" value="MurB_C"/>
</dbReference>
<keyword evidence="16 19" id="KW-0961">Cell wall biogenesis/degradation</keyword>
<keyword evidence="23" id="KW-1185">Reference proteome</keyword>
<feature type="active site" evidence="19">
    <location>
        <position position="308"/>
    </location>
</feature>
<dbReference type="InterPro" id="IPR036635">
    <property type="entry name" value="MurB_C_sf"/>
</dbReference>
<dbReference type="UniPathway" id="UPA00219"/>
<dbReference type="AlphaFoldDB" id="A0A371Z2B4"/>
<dbReference type="InterPro" id="IPR003170">
    <property type="entry name" value="MurB"/>
</dbReference>
<feature type="domain" description="FAD-binding PCMH-type" evidence="21">
    <location>
        <begin position="41"/>
        <end position="205"/>
    </location>
</feature>
<comment type="caution">
    <text evidence="22">The sequence shown here is derived from an EMBL/GenBank/DDBJ whole genome shotgun (WGS) entry which is preliminary data.</text>
</comment>
<evidence type="ECO:0000256" key="3">
    <source>
        <dbReference type="ARBA" id="ARBA00004496"/>
    </source>
</evidence>
<evidence type="ECO:0000256" key="14">
    <source>
        <dbReference type="ARBA" id="ARBA00023002"/>
    </source>
</evidence>
<evidence type="ECO:0000256" key="8">
    <source>
        <dbReference type="ARBA" id="ARBA00022618"/>
    </source>
</evidence>
<comment type="function">
    <text evidence="2 19">Cell wall formation.</text>
</comment>
<evidence type="ECO:0000256" key="6">
    <source>
        <dbReference type="ARBA" id="ARBA00015188"/>
    </source>
</evidence>
<evidence type="ECO:0000256" key="15">
    <source>
        <dbReference type="ARBA" id="ARBA00023306"/>
    </source>
</evidence>
<dbReference type="PANTHER" id="PTHR21071">
    <property type="entry name" value="UDP-N-ACETYLENOLPYRUVOYLGLUCOSAMINE REDUCTASE"/>
    <property type="match status" value="1"/>
</dbReference>
<dbReference type="InterPro" id="IPR016167">
    <property type="entry name" value="FAD-bd_PCMH_sub1"/>
</dbReference>
<dbReference type="Proteomes" id="UP000262371">
    <property type="component" value="Unassembled WGS sequence"/>
</dbReference>
<keyword evidence="12 19" id="KW-0133">Cell shape</keyword>
<evidence type="ECO:0000256" key="9">
    <source>
        <dbReference type="ARBA" id="ARBA00022630"/>
    </source>
</evidence>
<comment type="similarity">
    <text evidence="19">Belongs to the MurB family.</text>
</comment>
<dbReference type="Gene3D" id="3.30.465.10">
    <property type="match status" value="1"/>
</dbReference>
<dbReference type="InterPro" id="IPR006094">
    <property type="entry name" value="Oxid_FAD_bind_N"/>
</dbReference>
<keyword evidence="14 19" id="KW-0560">Oxidoreductase</keyword>
<comment type="cofactor">
    <cofactor evidence="1 19">
        <name>FAD</name>
        <dbReference type="ChEBI" id="CHEBI:57692"/>
    </cofactor>
</comment>
<evidence type="ECO:0000256" key="19">
    <source>
        <dbReference type="HAMAP-Rule" id="MF_00037"/>
    </source>
</evidence>
<dbReference type="PROSITE" id="PS51387">
    <property type="entry name" value="FAD_PCMH"/>
    <property type="match status" value="1"/>
</dbReference>
<keyword evidence="11 19" id="KW-0521">NADP</keyword>
<dbReference type="SUPFAM" id="SSF56194">
    <property type="entry name" value="Uridine diphospho-N-Acetylenolpyruvylglucosamine reductase, MurB, C-terminal domain"/>
    <property type="match status" value="1"/>
</dbReference>
<dbReference type="GO" id="GO:0005829">
    <property type="term" value="C:cytosol"/>
    <property type="evidence" value="ECO:0007669"/>
    <property type="project" value="TreeGrafter"/>
</dbReference>
<comment type="pathway">
    <text evidence="4 19">Cell wall biogenesis; peptidoglycan biosynthesis.</text>
</comment>
<protein>
    <recommendedName>
        <fullName evidence="6 19">UDP-N-acetylenolpyruvoylglucosamine reductase</fullName>
        <ecNumber evidence="5 19">1.3.1.98</ecNumber>
    </recommendedName>
    <alternativeName>
        <fullName evidence="17 19">UDP-N-acetylmuramate dehydrogenase</fullName>
    </alternativeName>
</protein>
<name>A0A371Z2B4_9PROT</name>
<proteinExistence type="inferred from homology"/>
<dbReference type="Pfam" id="PF02873">
    <property type="entry name" value="MurB_C"/>
    <property type="match status" value="1"/>
</dbReference>
<feature type="active site" description="Proton donor" evidence="19">
    <location>
        <position position="234"/>
    </location>
</feature>
<accession>A0A371Z2B4</accession>
<evidence type="ECO:0000256" key="11">
    <source>
        <dbReference type="ARBA" id="ARBA00022857"/>
    </source>
</evidence>
<evidence type="ECO:0000256" key="13">
    <source>
        <dbReference type="ARBA" id="ARBA00022984"/>
    </source>
</evidence>
<dbReference type="GO" id="GO:0051301">
    <property type="term" value="P:cell division"/>
    <property type="evidence" value="ECO:0007669"/>
    <property type="project" value="UniProtKB-KW"/>
</dbReference>
<sequence length="324" mass="34576">MSDTTPMPTLPRWAEVLDTEACRPRGRLTAQAPLGARTWFRVGGAAELLFQPASAEDLARVLRCLPLEAPVLALGACSNVIVRDGGIDGLVIRLARGFSTITRDGDGLIVGAACLDVTVAEHAAQAGLGGLEFLAGIPGSIGGAVAMNAGAYGSDMATVLDWVEVVTRDGRLLRLPAASLDFSYRHASLPAHAVVVRTRLNAQEAPPAAIRQRIEDIRAAREASQPVRARTGGSTFRNPAPDESERKAWELIDAAGCRGLKVGGAMMSEKHCNFMLNTGNATAGDLERLGETVRQRVHDHTAVLLRWEIRRIGRPVVTGRKEDV</sequence>
<evidence type="ECO:0000256" key="2">
    <source>
        <dbReference type="ARBA" id="ARBA00003921"/>
    </source>
</evidence>
<dbReference type="GO" id="GO:0071949">
    <property type="term" value="F:FAD binding"/>
    <property type="evidence" value="ECO:0007669"/>
    <property type="project" value="InterPro"/>
</dbReference>
<dbReference type="HAMAP" id="MF_00037">
    <property type="entry name" value="MurB"/>
    <property type="match status" value="1"/>
</dbReference>
<evidence type="ECO:0000256" key="1">
    <source>
        <dbReference type="ARBA" id="ARBA00001974"/>
    </source>
</evidence>
<evidence type="ECO:0000259" key="21">
    <source>
        <dbReference type="PROSITE" id="PS51387"/>
    </source>
</evidence>
<keyword evidence="8 19" id="KW-0132">Cell division</keyword>
<organism evidence="22 23">
    <name type="scientific">Komagataeibacter melaceti</name>
    <dbReference type="NCBI Taxonomy" id="2766577"/>
    <lineage>
        <taxon>Bacteria</taxon>
        <taxon>Pseudomonadati</taxon>
        <taxon>Pseudomonadota</taxon>
        <taxon>Alphaproteobacteria</taxon>
        <taxon>Acetobacterales</taxon>
        <taxon>Acetobacteraceae</taxon>
        <taxon>Komagataeibacter</taxon>
    </lineage>
</organism>
<dbReference type="EC" id="1.3.1.98" evidence="5 19"/>
<dbReference type="OrthoDB" id="9804753at2"/>
<evidence type="ECO:0000256" key="18">
    <source>
        <dbReference type="ARBA" id="ARBA00048914"/>
    </source>
</evidence>
<dbReference type="Gene3D" id="3.30.43.10">
    <property type="entry name" value="Uridine Diphospho-n-acetylenolpyruvylglucosamine Reductase, domain 2"/>
    <property type="match status" value="1"/>
</dbReference>
<dbReference type="SUPFAM" id="SSF56176">
    <property type="entry name" value="FAD-binding/transporter-associated domain-like"/>
    <property type="match status" value="1"/>
</dbReference>
<evidence type="ECO:0000256" key="4">
    <source>
        <dbReference type="ARBA" id="ARBA00004752"/>
    </source>
</evidence>
<reference evidence="22 23" key="1">
    <citation type="submission" date="2018-08" db="EMBL/GenBank/DDBJ databases">
        <title>Komagataeibacter sp. AV 382.</title>
        <authorList>
            <person name="Skraban J."/>
            <person name="Trcek J."/>
        </authorList>
    </citation>
    <scope>NUCLEOTIDE SEQUENCE [LARGE SCALE GENOMIC DNA]</scope>
    <source>
        <strain evidence="22 23">AV 382</strain>
    </source>
</reference>
<feature type="active site" evidence="19">
    <location>
        <position position="185"/>
    </location>
</feature>
<keyword evidence="15 19" id="KW-0131">Cell cycle</keyword>
<keyword evidence="10 19" id="KW-0274">FAD</keyword>
<keyword evidence="7 19" id="KW-0963">Cytoplasm</keyword>
<dbReference type="InterPro" id="IPR016166">
    <property type="entry name" value="FAD-bd_PCMH"/>
</dbReference>
<dbReference type="GO" id="GO:0008762">
    <property type="term" value="F:UDP-N-acetylmuramate dehydrogenase activity"/>
    <property type="evidence" value="ECO:0007669"/>
    <property type="project" value="UniProtKB-UniRule"/>
</dbReference>